<protein>
    <submittedName>
        <fullName evidence="1">Uncharacterized protein</fullName>
    </submittedName>
</protein>
<evidence type="ECO:0000313" key="2">
    <source>
        <dbReference type="Proteomes" id="UP000683925"/>
    </source>
</evidence>
<dbReference type="EMBL" id="CAJJDP010000011">
    <property type="protein sequence ID" value="CAD8141075.1"/>
    <property type="molecule type" value="Genomic_DNA"/>
</dbReference>
<name>A0A8S1SKG5_PAROT</name>
<comment type="caution">
    <text evidence="1">The sequence shown here is derived from an EMBL/GenBank/DDBJ whole genome shotgun (WGS) entry which is preliminary data.</text>
</comment>
<gene>
    <name evidence="1" type="ORF">POCTA_138.1.T0120229</name>
</gene>
<dbReference type="AlphaFoldDB" id="A0A8S1SKG5"/>
<evidence type="ECO:0000313" key="1">
    <source>
        <dbReference type="EMBL" id="CAD8141075.1"/>
    </source>
</evidence>
<accession>A0A8S1SKG5</accession>
<dbReference type="Proteomes" id="UP000683925">
    <property type="component" value="Unassembled WGS sequence"/>
</dbReference>
<sequence length="75" mass="8924">MFQSQLILIKKLGFVQSKKVFQNNKLCVSIFEYFFNKQRKRLTAFQDLKGLDIFQLVKIVLNKIEQRYASPIPQL</sequence>
<reference evidence="1" key="1">
    <citation type="submission" date="2021-01" db="EMBL/GenBank/DDBJ databases">
        <authorList>
            <consortium name="Genoscope - CEA"/>
            <person name="William W."/>
        </authorList>
    </citation>
    <scope>NUCLEOTIDE SEQUENCE</scope>
</reference>
<organism evidence="1 2">
    <name type="scientific">Paramecium octaurelia</name>
    <dbReference type="NCBI Taxonomy" id="43137"/>
    <lineage>
        <taxon>Eukaryota</taxon>
        <taxon>Sar</taxon>
        <taxon>Alveolata</taxon>
        <taxon>Ciliophora</taxon>
        <taxon>Intramacronucleata</taxon>
        <taxon>Oligohymenophorea</taxon>
        <taxon>Peniculida</taxon>
        <taxon>Parameciidae</taxon>
        <taxon>Paramecium</taxon>
    </lineage>
</organism>
<proteinExistence type="predicted"/>
<keyword evidence="2" id="KW-1185">Reference proteome</keyword>